<organism evidence="2 3">
    <name type="scientific">Sphingomonas corticis</name>
    <dbReference type="NCBI Taxonomy" id="2722791"/>
    <lineage>
        <taxon>Bacteria</taxon>
        <taxon>Pseudomonadati</taxon>
        <taxon>Pseudomonadota</taxon>
        <taxon>Alphaproteobacteria</taxon>
        <taxon>Sphingomonadales</taxon>
        <taxon>Sphingomonadaceae</taxon>
        <taxon>Sphingomonas</taxon>
    </lineage>
</organism>
<protein>
    <submittedName>
        <fullName evidence="2">TIGR02391 family protein</fullName>
    </submittedName>
</protein>
<dbReference type="Pfam" id="PF09509">
    <property type="entry name" value="Hypoth_Ymh"/>
    <property type="match status" value="1"/>
</dbReference>
<feature type="domain" description="Conserved hypothetical protein CHP02391" evidence="1">
    <location>
        <begin position="132"/>
        <end position="233"/>
    </location>
</feature>
<evidence type="ECO:0000313" key="3">
    <source>
        <dbReference type="Proteomes" id="UP000732399"/>
    </source>
</evidence>
<name>A0ABX1CSS3_9SPHN</name>
<evidence type="ECO:0000313" key="2">
    <source>
        <dbReference type="EMBL" id="NJR79345.1"/>
    </source>
</evidence>
<sequence length="240" mass="26792">MANAALEFMLNVSRHCRKLIETAGLAIRDQKEYATQAARAALKTALKAQQEALEAVLPADFPGGRRGDLARHIHFCEPGDWNDIVFFDVPDIMAKAEAYATELPRDDLGDLDVFIHARFRPRLAMTLQQDQPDFHALILTCSVDLATLFRQKSGAADDSDGEIGRIFSPNNPVLRVPAALATETERNIQRGSMLLMQGWRAFIRNPHAHGERPTDREYAMHALMLMSFLARIIDGATRVV</sequence>
<proteinExistence type="predicted"/>
<gene>
    <name evidence="2" type="ORF">HBH26_12200</name>
</gene>
<evidence type="ECO:0000259" key="1">
    <source>
        <dbReference type="Pfam" id="PF09509"/>
    </source>
</evidence>
<comment type="caution">
    <text evidence="2">The sequence shown here is derived from an EMBL/GenBank/DDBJ whole genome shotgun (WGS) entry which is preliminary data.</text>
</comment>
<dbReference type="EMBL" id="JAAVJH010000006">
    <property type="protein sequence ID" value="NJR79345.1"/>
    <property type="molecule type" value="Genomic_DNA"/>
</dbReference>
<keyword evidence="3" id="KW-1185">Reference proteome</keyword>
<dbReference type="Proteomes" id="UP000732399">
    <property type="component" value="Unassembled WGS sequence"/>
</dbReference>
<dbReference type="NCBIfam" id="TIGR02391">
    <property type="entry name" value="hypoth_ymh"/>
    <property type="match status" value="1"/>
</dbReference>
<reference evidence="2 3" key="1">
    <citation type="submission" date="2020-03" db="EMBL/GenBank/DDBJ databases">
        <authorList>
            <person name="Wang L."/>
            <person name="He N."/>
            <person name="Li Y."/>
            <person name="Fang Y."/>
            <person name="Zhang F."/>
        </authorList>
    </citation>
    <scope>NUCLEOTIDE SEQUENCE [LARGE SCALE GENOMIC DNA]</scope>
    <source>
        <strain evidence="2 3">36D10-4-7</strain>
    </source>
</reference>
<dbReference type="RefSeq" id="WP_168134878.1">
    <property type="nucleotide sequence ID" value="NZ_JAAVJH010000006.1"/>
</dbReference>
<accession>A0ABX1CSS3</accession>
<dbReference type="InterPro" id="IPR012654">
    <property type="entry name" value="CHP02391"/>
</dbReference>